<proteinExistence type="predicted"/>
<name>A0A0A9CV99_ARUDO</name>
<evidence type="ECO:0000313" key="1">
    <source>
        <dbReference type="EMBL" id="JAD80254.1"/>
    </source>
</evidence>
<protein>
    <submittedName>
        <fullName evidence="1">Uncharacterized protein</fullName>
    </submittedName>
</protein>
<dbReference type="EMBL" id="GBRH01217641">
    <property type="protein sequence ID" value="JAD80254.1"/>
    <property type="molecule type" value="Transcribed_RNA"/>
</dbReference>
<organism evidence="1">
    <name type="scientific">Arundo donax</name>
    <name type="common">Giant reed</name>
    <name type="synonym">Donax arundinaceus</name>
    <dbReference type="NCBI Taxonomy" id="35708"/>
    <lineage>
        <taxon>Eukaryota</taxon>
        <taxon>Viridiplantae</taxon>
        <taxon>Streptophyta</taxon>
        <taxon>Embryophyta</taxon>
        <taxon>Tracheophyta</taxon>
        <taxon>Spermatophyta</taxon>
        <taxon>Magnoliopsida</taxon>
        <taxon>Liliopsida</taxon>
        <taxon>Poales</taxon>
        <taxon>Poaceae</taxon>
        <taxon>PACMAD clade</taxon>
        <taxon>Arundinoideae</taxon>
        <taxon>Arundineae</taxon>
        <taxon>Arundo</taxon>
    </lineage>
</organism>
<reference evidence="1" key="2">
    <citation type="journal article" date="2015" name="Data Brief">
        <title>Shoot transcriptome of the giant reed, Arundo donax.</title>
        <authorList>
            <person name="Barrero R.A."/>
            <person name="Guerrero F.D."/>
            <person name="Moolhuijzen P."/>
            <person name="Goolsby J.A."/>
            <person name="Tidwell J."/>
            <person name="Bellgard S.E."/>
            <person name="Bellgard M.I."/>
        </authorList>
    </citation>
    <scope>NUCLEOTIDE SEQUENCE</scope>
    <source>
        <tissue evidence="1">Shoot tissue taken approximately 20 cm above the soil surface</tissue>
    </source>
</reference>
<dbReference type="AlphaFoldDB" id="A0A0A9CV99"/>
<sequence>MMSRVQQLFTGSASKSWSLFVYLLCICSFPKVLFV</sequence>
<accession>A0A0A9CV99</accession>
<reference evidence="1" key="1">
    <citation type="submission" date="2014-09" db="EMBL/GenBank/DDBJ databases">
        <authorList>
            <person name="Magalhaes I.L.F."/>
            <person name="Oliveira U."/>
            <person name="Santos F.R."/>
            <person name="Vidigal T.H.D.A."/>
            <person name="Brescovit A.D."/>
            <person name="Santos A.J."/>
        </authorList>
    </citation>
    <scope>NUCLEOTIDE SEQUENCE</scope>
    <source>
        <tissue evidence="1">Shoot tissue taken approximately 20 cm above the soil surface</tissue>
    </source>
</reference>